<dbReference type="EMBL" id="ASGP02000001">
    <property type="protein sequence ID" value="KAH9529723.1"/>
    <property type="molecule type" value="Genomic_DNA"/>
</dbReference>
<protein>
    <submittedName>
        <fullName evidence="2">Uncharacterized protein</fullName>
    </submittedName>
</protein>
<comment type="caution">
    <text evidence="2">The sequence shown here is derived from an EMBL/GenBank/DDBJ whole genome shotgun (WGS) entry which is preliminary data.</text>
</comment>
<keyword evidence="3" id="KW-1185">Reference proteome</keyword>
<feature type="compositionally biased region" description="Basic and acidic residues" evidence="1">
    <location>
        <begin position="46"/>
        <end position="55"/>
    </location>
</feature>
<dbReference type="Proteomes" id="UP000790347">
    <property type="component" value="Unassembled WGS sequence"/>
</dbReference>
<evidence type="ECO:0000313" key="2">
    <source>
        <dbReference type="EMBL" id="KAH9529723.1"/>
    </source>
</evidence>
<sequence length="63" mass="7430">MKKTSKFKMNKEQKKCRHCNIISCHILLNEQKKIQNSVNANFKSINRNDETEKNESVTASRYV</sequence>
<evidence type="ECO:0000313" key="3">
    <source>
        <dbReference type="Proteomes" id="UP000790347"/>
    </source>
</evidence>
<accession>A0A922IF04</accession>
<organism evidence="2 3">
    <name type="scientific">Dermatophagoides farinae</name>
    <name type="common">American house dust mite</name>
    <dbReference type="NCBI Taxonomy" id="6954"/>
    <lineage>
        <taxon>Eukaryota</taxon>
        <taxon>Metazoa</taxon>
        <taxon>Ecdysozoa</taxon>
        <taxon>Arthropoda</taxon>
        <taxon>Chelicerata</taxon>
        <taxon>Arachnida</taxon>
        <taxon>Acari</taxon>
        <taxon>Acariformes</taxon>
        <taxon>Sarcoptiformes</taxon>
        <taxon>Astigmata</taxon>
        <taxon>Psoroptidia</taxon>
        <taxon>Analgoidea</taxon>
        <taxon>Pyroglyphidae</taxon>
        <taxon>Dermatophagoidinae</taxon>
        <taxon>Dermatophagoides</taxon>
    </lineage>
</organism>
<feature type="region of interest" description="Disordered" evidence="1">
    <location>
        <begin position="43"/>
        <end position="63"/>
    </location>
</feature>
<dbReference type="AlphaFoldDB" id="A0A922IF04"/>
<reference evidence="2" key="1">
    <citation type="submission" date="2013-05" db="EMBL/GenBank/DDBJ databases">
        <authorList>
            <person name="Yim A.K.Y."/>
            <person name="Chan T.F."/>
            <person name="Ji K.M."/>
            <person name="Liu X.Y."/>
            <person name="Zhou J.W."/>
            <person name="Li R.Q."/>
            <person name="Yang K.Y."/>
            <person name="Li J."/>
            <person name="Li M."/>
            <person name="Law P.T.W."/>
            <person name="Wu Y.L."/>
            <person name="Cai Z.L."/>
            <person name="Qin H."/>
            <person name="Bao Y."/>
            <person name="Leung R.K.K."/>
            <person name="Ng P.K.S."/>
            <person name="Zou J."/>
            <person name="Zhong X.J."/>
            <person name="Ran P.X."/>
            <person name="Zhong N.S."/>
            <person name="Liu Z.G."/>
            <person name="Tsui S.K.W."/>
        </authorList>
    </citation>
    <scope>NUCLEOTIDE SEQUENCE</scope>
    <source>
        <strain evidence="2">Derf</strain>
        <tissue evidence="2">Whole organism</tissue>
    </source>
</reference>
<name>A0A922IF04_DERFA</name>
<proteinExistence type="predicted"/>
<reference evidence="2" key="2">
    <citation type="journal article" date="2022" name="Res Sq">
        <title>Comparative Genomics Reveals Insights into the Divergent Evolution of Astigmatic Mites and Household Pest Adaptations.</title>
        <authorList>
            <person name="Xiong Q."/>
            <person name="Wan A.T.-Y."/>
            <person name="Liu X.-Y."/>
            <person name="Fung C.S.-H."/>
            <person name="Xiao X."/>
            <person name="Malainual N."/>
            <person name="Hou J."/>
            <person name="Wang L."/>
            <person name="Wang M."/>
            <person name="Yang K."/>
            <person name="Cui Y."/>
            <person name="Leung E."/>
            <person name="Nong W."/>
            <person name="Shin S.-K."/>
            <person name="Au S."/>
            <person name="Jeong K.Y."/>
            <person name="Chew F.T."/>
            <person name="Hui J."/>
            <person name="Leung T.F."/>
            <person name="Tungtrongchitr A."/>
            <person name="Zhong N."/>
            <person name="Liu Z."/>
            <person name="Tsui S."/>
        </authorList>
    </citation>
    <scope>NUCLEOTIDE SEQUENCE</scope>
    <source>
        <strain evidence="2">Derf</strain>
        <tissue evidence="2">Whole organism</tissue>
    </source>
</reference>
<gene>
    <name evidence="2" type="ORF">DERF_003592</name>
</gene>
<evidence type="ECO:0000256" key="1">
    <source>
        <dbReference type="SAM" id="MobiDB-lite"/>
    </source>
</evidence>